<dbReference type="PANTHER" id="PTHR38469">
    <property type="entry name" value="PERIPLASMIC PEPTIDASE SUBFAMILY S1B"/>
    <property type="match status" value="1"/>
</dbReference>
<evidence type="ECO:0000313" key="9">
    <source>
        <dbReference type="Proteomes" id="UP001242368"/>
    </source>
</evidence>
<feature type="signal peptide" evidence="7">
    <location>
        <begin position="1"/>
        <end position="18"/>
    </location>
</feature>
<proteinExistence type="inferred from homology"/>
<keyword evidence="9" id="KW-1185">Reference proteome</keyword>
<reference evidence="9" key="1">
    <citation type="journal article" date="2019" name="Int. J. Syst. Evol. Microbiol.">
        <title>The Global Catalogue of Microorganisms (GCM) 10K type strain sequencing project: providing services to taxonomists for standard genome sequencing and annotation.</title>
        <authorList>
            <consortium name="The Broad Institute Genomics Platform"/>
            <consortium name="The Broad Institute Genome Sequencing Center for Infectious Disease"/>
            <person name="Wu L."/>
            <person name="Ma J."/>
        </authorList>
    </citation>
    <scope>NUCLEOTIDE SEQUENCE [LARGE SCALE GENOMIC DNA]</scope>
    <source>
        <strain evidence="9">CECT 7184</strain>
    </source>
</reference>
<evidence type="ECO:0000256" key="6">
    <source>
        <dbReference type="ARBA" id="ARBA00022825"/>
    </source>
</evidence>
<accession>A0ABT8CNY1</accession>
<dbReference type="InterPro" id="IPR019500">
    <property type="entry name" value="Pep_S46"/>
</dbReference>
<keyword evidence="3 7" id="KW-0645">Protease</keyword>
<feature type="chain" id="PRO_5044975167" description="Dipeptidyl-peptidase" evidence="7">
    <location>
        <begin position="19"/>
        <end position="720"/>
    </location>
</feature>
<dbReference type="SUPFAM" id="SSF50494">
    <property type="entry name" value="Trypsin-like serine proteases"/>
    <property type="match status" value="1"/>
</dbReference>
<keyword evidence="2 7" id="KW-0031">Aminopeptidase</keyword>
<keyword evidence="6 7" id="KW-0720">Serine protease</keyword>
<evidence type="ECO:0000256" key="1">
    <source>
        <dbReference type="ARBA" id="ARBA00010491"/>
    </source>
</evidence>
<evidence type="ECO:0000256" key="2">
    <source>
        <dbReference type="ARBA" id="ARBA00022438"/>
    </source>
</evidence>
<comment type="similarity">
    <text evidence="1 7">Belongs to the peptidase S46 family.</text>
</comment>
<dbReference type="EMBL" id="JAUFQU010000001">
    <property type="protein sequence ID" value="MDN3706025.1"/>
    <property type="molecule type" value="Genomic_DNA"/>
</dbReference>
<dbReference type="EC" id="3.4.14.-" evidence="7"/>
<dbReference type="InterPro" id="IPR009003">
    <property type="entry name" value="Peptidase_S1_PA"/>
</dbReference>
<comment type="caution">
    <text evidence="8">The sequence shown here is derived from an EMBL/GenBank/DDBJ whole genome shotgun (WGS) entry which is preliminary data.</text>
</comment>
<evidence type="ECO:0000256" key="4">
    <source>
        <dbReference type="ARBA" id="ARBA00022729"/>
    </source>
</evidence>
<keyword evidence="4 7" id="KW-0732">Signal</keyword>
<gene>
    <name evidence="8" type="ORF">QW060_02640</name>
</gene>
<name>A0ABT8CNY1_9FLAO</name>
<dbReference type="RefSeq" id="WP_290362162.1">
    <property type="nucleotide sequence ID" value="NZ_JAUFQU010000001.1"/>
</dbReference>
<organism evidence="8 9">
    <name type="scientific">Paenimyroides ceti</name>
    <dbReference type="NCBI Taxonomy" id="395087"/>
    <lineage>
        <taxon>Bacteria</taxon>
        <taxon>Pseudomonadati</taxon>
        <taxon>Bacteroidota</taxon>
        <taxon>Flavobacteriia</taxon>
        <taxon>Flavobacteriales</taxon>
        <taxon>Flavobacteriaceae</taxon>
        <taxon>Paenimyroides</taxon>
    </lineage>
</organism>
<protein>
    <recommendedName>
        <fullName evidence="7">Dipeptidyl-peptidase</fullName>
        <ecNumber evidence="7">3.4.14.-</ecNumber>
    </recommendedName>
</protein>
<sequence>MKLLRLILVVVCSLPMFAQQGGMWIPSLLKGMNETEMKNLGMKISVSDIYDVNNSSLKDAIVHFDGGCTSEIISPKGLLLTNHHCGYGEIQMHSTVEHDYLTNGFWAKNFSEELPNPDLTVTFIIKIEDVTSKILAGVNELSTEAAKNAKIQSNITSVQNEYKKESWQENKIKTFFDGNQYILFVTETFKDVRLVGTPPSSIGKFGSDTDNWVWPRHTGDFSLFRIYADKNNRPAAYSKDNVPYTPKHFLPISVGGVEENDFTLVFGFPGRTQEYLPSYAVEQIINDLNPAKIEIRDASLKVADSYMRQDAAIKIQYASKYASIANAWKKWIGEIQGLKKSDAVKVKQAFEKDFTARAAAKNKQKEYGTLLPEFEKLYKEITPYALARDYFQEVALRNNELLQVGFQLYQLENVYKNRGEQSFNDRKANLISSLETLYKDLNTDVDKGIFEKAVALYGKKAPKELTPASIQNINYEQLAEKVYSTSALTDYNKLKALLDGKAEDVIKKLNKDAGFILAKEMGDNYFSKIAPAYDALNEQINALQRTYMKAQLELYPEARIFPDANSTLRLTYGKVKGYEPRDAVSYSHITYLDGVMEKYVPGDYEFDVPQKLMDLYNAKDFGIYADKNGKLPVNFIGTNHTTGGNSGSPAIDAYGNLIGLNFDRVWEGTMSDIYYDPEICRNIMVDSRYILFIIDKFADAKHLIDEIKIVNPKQKTKTKR</sequence>
<dbReference type="Pfam" id="PF10459">
    <property type="entry name" value="Peptidase_S46"/>
    <property type="match status" value="1"/>
</dbReference>
<comment type="function">
    <text evidence="7">Catalyzes the removal of dipeptides from the N-terminus of oligopeptides.</text>
</comment>
<dbReference type="PANTHER" id="PTHR38469:SF1">
    <property type="entry name" value="PERIPLASMIC PEPTIDASE SUBFAMILY S1B"/>
    <property type="match status" value="1"/>
</dbReference>
<dbReference type="Proteomes" id="UP001242368">
    <property type="component" value="Unassembled WGS sequence"/>
</dbReference>
<evidence type="ECO:0000256" key="5">
    <source>
        <dbReference type="ARBA" id="ARBA00022801"/>
    </source>
</evidence>
<evidence type="ECO:0000256" key="3">
    <source>
        <dbReference type="ARBA" id="ARBA00022670"/>
    </source>
</evidence>
<keyword evidence="5 7" id="KW-0378">Hydrolase</keyword>
<evidence type="ECO:0000256" key="7">
    <source>
        <dbReference type="RuleBase" id="RU366067"/>
    </source>
</evidence>
<evidence type="ECO:0000313" key="8">
    <source>
        <dbReference type="EMBL" id="MDN3706025.1"/>
    </source>
</evidence>